<evidence type="ECO:0000256" key="8">
    <source>
        <dbReference type="RuleBase" id="RU003448"/>
    </source>
</evidence>
<evidence type="ECO:0000313" key="13">
    <source>
        <dbReference type="Proteomes" id="UP001200470"/>
    </source>
</evidence>
<dbReference type="Proteomes" id="UP001200470">
    <property type="component" value="Unassembled WGS sequence"/>
</dbReference>
<dbReference type="SUPFAM" id="SSF53633">
    <property type="entry name" value="Carbamate kinase-like"/>
    <property type="match status" value="1"/>
</dbReference>
<comment type="catalytic activity">
    <reaction evidence="7 8">
        <text>L-aspartate + ATP = 4-phospho-L-aspartate + ADP</text>
        <dbReference type="Rhea" id="RHEA:23776"/>
        <dbReference type="ChEBI" id="CHEBI:29991"/>
        <dbReference type="ChEBI" id="CHEBI:30616"/>
        <dbReference type="ChEBI" id="CHEBI:57535"/>
        <dbReference type="ChEBI" id="CHEBI:456216"/>
        <dbReference type="EC" id="2.7.2.4"/>
    </reaction>
</comment>
<dbReference type="InterPro" id="IPR036393">
    <property type="entry name" value="AceGlu_kinase-like_sf"/>
</dbReference>
<proteinExistence type="inferred from homology"/>
<dbReference type="RefSeq" id="WP_301638102.1">
    <property type="nucleotide sequence ID" value="NZ_JADYTN010000013.1"/>
</dbReference>
<dbReference type="CDD" id="cd04243">
    <property type="entry name" value="AAK_AK-HSDH-like"/>
    <property type="match status" value="1"/>
</dbReference>
<reference evidence="12 13" key="1">
    <citation type="submission" date="2020-12" db="EMBL/GenBank/DDBJ databases">
        <title>Whole genome sequences of gut porcine anaerobes.</title>
        <authorList>
            <person name="Kubasova T."/>
            <person name="Jahodarova E."/>
            <person name="Rychlik I."/>
        </authorList>
    </citation>
    <scope>NUCLEOTIDE SEQUENCE [LARGE SCALE GENOMIC DNA]</scope>
    <source>
        <strain evidence="12 13">An925</strain>
    </source>
</reference>
<evidence type="ECO:0000256" key="5">
    <source>
        <dbReference type="ARBA" id="ARBA00022777"/>
    </source>
</evidence>
<dbReference type="PROSITE" id="PS00324">
    <property type="entry name" value="ASPARTOKINASE"/>
    <property type="match status" value="1"/>
</dbReference>
<comment type="similarity">
    <text evidence="2 8">Belongs to the aspartokinase family.</text>
</comment>
<feature type="domain" description="Aspartate/glutamate/uridylate kinase" evidence="10">
    <location>
        <begin position="2"/>
        <end position="276"/>
    </location>
</feature>
<evidence type="ECO:0000256" key="7">
    <source>
        <dbReference type="ARBA" id="ARBA00047872"/>
    </source>
</evidence>
<dbReference type="InterPro" id="IPR054352">
    <property type="entry name" value="ACT_Aspartokinase"/>
</dbReference>
<evidence type="ECO:0000256" key="3">
    <source>
        <dbReference type="ARBA" id="ARBA00022679"/>
    </source>
</evidence>
<feature type="domain" description="Aspartokinase ACT" evidence="11">
    <location>
        <begin position="378"/>
        <end position="434"/>
    </location>
</feature>
<evidence type="ECO:0000313" key="12">
    <source>
        <dbReference type="EMBL" id="MCF2563890.1"/>
    </source>
</evidence>
<protein>
    <recommendedName>
        <fullName evidence="8">Aspartokinase</fullName>
        <ecNumber evidence="8">2.7.2.4</ecNumber>
    </recommendedName>
</protein>
<evidence type="ECO:0000256" key="9">
    <source>
        <dbReference type="RuleBase" id="RU004249"/>
    </source>
</evidence>
<evidence type="ECO:0000256" key="1">
    <source>
        <dbReference type="ARBA" id="ARBA00004766"/>
    </source>
</evidence>
<dbReference type="SUPFAM" id="SSF55021">
    <property type="entry name" value="ACT-like"/>
    <property type="match status" value="2"/>
</dbReference>
<dbReference type="InterPro" id="IPR045865">
    <property type="entry name" value="ACT-like_dom_sf"/>
</dbReference>
<keyword evidence="4" id="KW-0547">Nucleotide-binding</keyword>
<keyword evidence="6" id="KW-0067">ATP-binding</keyword>
<keyword evidence="3 8" id="KW-0808">Transferase</keyword>
<dbReference type="Pfam" id="PF22468">
    <property type="entry name" value="ACT_9"/>
    <property type="match status" value="1"/>
</dbReference>
<comment type="pathway">
    <text evidence="9">Amino-acid biosynthesis; L-methionine biosynthesis via de novo pathway; L-homoserine from L-aspartate: step 1/3.</text>
</comment>
<keyword evidence="5 8" id="KW-0418">Kinase</keyword>
<comment type="pathway">
    <text evidence="9">Amino-acid biosynthesis; L-threonine biosynthesis; L-threonine from L-aspartate: step 1/5.</text>
</comment>
<dbReference type="InterPro" id="IPR005260">
    <property type="entry name" value="Asp_kin_monofn"/>
</dbReference>
<keyword evidence="9" id="KW-0028">Amino-acid biosynthesis</keyword>
<dbReference type="NCBIfam" id="TIGR00657">
    <property type="entry name" value="asp_kinases"/>
    <property type="match status" value="1"/>
</dbReference>
<dbReference type="EMBL" id="JADYTN010000013">
    <property type="protein sequence ID" value="MCF2563890.1"/>
    <property type="molecule type" value="Genomic_DNA"/>
</dbReference>
<evidence type="ECO:0000256" key="6">
    <source>
        <dbReference type="ARBA" id="ARBA00022840"/>
    </source>
</evidence>
<dbReference type="GO" id="GO:0004072">
    <property type="term" value="F:aspartate kinase activity"/>
    <property type="evidence" value="ECO:0007669"/>
    <property type="project" value="UniProtKB-EC"/>
</dbReference>
<dbReference type="PANTHER" id="PTHR21499:SF59">
    <property type="entry name" value="ASPARTOKINASE"/>
    <property type="match status" value="1"/>
</dbReference>
<accession>A0ABS9CH60</accession>
<dbReference type="InterPro" id="IPR001048">
    <property type="entry name" value="Asp/Glu/Uridylate_kinase"/>
</dbReference>
<keyword evidence="13" id="KW-1185">Reference proteome</keyword>
<sequence>MKVMKFGGTSVGSPSRMKEVVNLVTKSGEPVFIVLSAMSGTTNSLIEISDYLYKKNPEGANEVINMLEKKYMKHVEELYTTDEMKQYTREFIASEMNYLRSFTKELFTSFEEKSIVAQGEMMSTNMVVNYMKEQGIKAVLLNALDFMRTDKNSEPDPTYIREKLSAIMEKNPDNQVYITQGFICRNAYGEIDNLQRGGSDYTASLIGAAINAEEIQIWTDIDGMHNNDPRVVEKTEPVHHLHFEEAAELAYFGAKILHPTCIQPAKYAGIPVRLLNTMDPEAEGTTISNQTEYGKIKAVAAKDNIIAIKIKSSRMLLATGFLRKVFEIFESYQTPIDMVCTSEVGVSMSIDNSAHLGEIVDELKKYGTVTVDTGMCIICVVGDLDWSNIGFETMTLDAMKNIPVRMVSYGGSNYNISFLIREEDKKRALQSLSDTLFNK</sequence>
<dbReference type="CDD" id="cd04912">
    <property type="entry name" value="ACT_AKiii-LysC-EC-like_1"/>
    <property type="match status" value="1"/>
</dbReference>
<dbReference type="InterPro" id="IPR018042">
    <property type="entry name" value="Aspartate_kinase_CS"/>
</dbReference>
<dbReference type="EC" id="2.7.2.4" evidence="8"/>
<comment type="pathway">
    <text evidence="1 9">Amino-acid biosynthesis; L-lysine biosynthesis via DAP pathway; (S)-tetrahydrodipicolinate from L-aspartate: step 1/4.</text>
</comment>
<evidence type="ECO:0000256" key="4">
    <source>
        <dbReference type="ARBA" id="ARBA00022741"/>
    </source>
</evidence>
<evidence type="ECO:0000256" key="2">
    <source>
        <dbReference type="ARBA" id="ARBA00010122"/>
    </source>
</evidence>
<gene>
    <name evidence="12" type="ORF">I6E12_07170</name>
</gene>
<name>A0ABS9CH60_9BACT</name>
<evidence type="ECO:0000259" key="11">
    <source>
        <dbReference type="Pfam" id="PF22468"/>
    </source>
</evidence>
<dbReference type="InterPro" id="IPR001341">
    <property type="entry name" value="Asp_kinase"/>
</dbReference>
<dbReference type="PANTHER" id="PTHR21499">
    <property type="entry name" value="ASPARTATE KINASE"/>
    <property type="match status" value="1"/>
</dbReference>
<dbReference type="Pfam" id="PF00696">
    <property type="entry name" value="AA_kinase"/>
    <property type="match status" value="1"/>
</dbReference>
<dbReference type="Gene3D" id="3.40.1160.10">
    <property type="entry name" value="Acetylglutamate kinase-like"/>
    <property type="match status" value="1"/>
</dbReference>
<comment type="caution">
    <text evidence="12">The sequence shown here is derived from an EMBL/GenBank/DDBJ whole genome shotgun (WGS) entry which is preliminary data.</text>
</comment>
<evidence type="ECO:0000259" key="10">
    <source>
        <dbReference type="Pfam" id="PF00696"/>
    </source>
</evidence>
<dbReference type="Gene3D" id="3.30.70.260">
    <property type="match status" value="2"/>
</dbReference>
<organism evidence="12 13">
    <name type="scientific">Xylanibacter brevis</name>
    <dbReference type="NCBI Taxonomy" id="83231"/>
    <lineage>
        <taxon>Bacteria</taxon>
        <taxon>Pseudomonadati</taxon>
        <taxon>Bacteroidota</taxon>
        <taxon>Bacteroidia</taxon>
        <taxon>Bacteroidales</taxon>
        <taxon>Prevotellaceae</taxon>
        <taxon>Xylanibacter</taxon>
    </lineage>
</organism>
<dbReference type="PIRSF" id="PIRSF000726">
    <property type="entry name" value="Asp_kin"/>
    <property type="match status" value="1"/>
</dbReference>